<dbReference type="Proteomes" id="UP000481861">
    <property type="component" value="Unassembled WGS sequence"/>
</dbReference>
<keyword evidence="4" id="KW-1185">Reference proteome</keyword>
<keyword evidence="2" id="KW-1133">Transmembrane helix</keyword>
<dbReference type="AlphaFoldDB" id="A0A7C8ID69"/>
<evidence type="ECO:0000256" key="2">
    <source>
        <dbReference type="SAM" id="Phobius"/>
    </source>
</evidence>
<feature type="region of interest" description="Disordered" evidence="1">
    <location>
        <begin position="140"/>
        <end position="159"/>
    </location>
</feature>
<protein>
    <submittedName>
        <fullName evidence="3">Uncharacterized protein</fullName>
    </submittedName>
</protein>
<organism evidence="3 4">
    <name type="scientific">Massariosphaeria phaeospora</name>
    <dbReference type="NCBI Taxonomy" id="100035"/>
    <lineage>
        <taxon>Eukaryota</taxon>
        <taxon>Fungi</taxon>
        <taxon>Dikarya</taxon>
        <taxon>Ascomycota</taxon>
        <taxon>Pezizomycotina</taxon>
        <taxon>Dothideomycetes</taxon>
        <taxon>Pleosporomycetidae</taxon>
        <taxon>Pleosporales</taxon>
        <taxon>Pleosporales incertae sedis</taxon>
        <taxon>Massariosphaeria</taxon>
    </lineage>
</organism>
<sequence>MDVQRRELHCSYSSRHGRQMRPTYSRFAPLAKVVSKAPCFKCGVAGMYCSFCFVHIVAGFALIFYIASLLIHMHPALDCRLIIANRTHRFTQQDMILSSLMVLPESHASPPQSARAPREDAAGWNATLCWWVLTGASPDCQGAASKEPGARLPSSLSRG</sequence>
<proteinExistence type="predicted"/>
<keyword evidence="2" id="KW-0812">Transmembrane</keyword>
<evidence type="ECO:0000313" key="3">
    <source>
        <dbReference type="EMBL" id="KAF2874132.1"/>
    </source>
</evidence>
<name>A0A7C8ID69_9PLEO</name>
<feature type="transmembrane region" description="Helical" evidence="2">
    <location>
        <begin position="45"/>
        <end position="71"/>
    </location>
</feature>
<reference evidence="3 4" key="1">
    <citation type="submission" date="2020-01" db="EMBL/GenBank/DDBJ databases">
        <authorList>
            <consortium name="DOE Joint Genome Institute"/>
            <person name="Haridas S."/>
            <person name="Albert R."/>
            <person name="Binder M."/>
            <person name="Bloem J."/>
            <person name="Labutti K."/>
            <person name="Salamov A."/>
            <person name="Andreopoulos B."/>
            <person name="Baker S.E."/>
            <person name="Barry K."/>
            <person name="Bills G."/>
            <person name="Bluhm B.H."/>
            <person name="Cannon C."/>
            <person name="Castanera R."/>
            <person name="Culley D.E."/>
            <person name="Daum C."/>
            <person name="Ezra D."/>
            <person name="Gonzalez J.B."/>
            <person name="Henrissat B."/>
            <person name="Kuo A."/>
            <person name="Liang C."/>
            <person name="Lipzen A."/>
            <person name="Lutzoni F."/>
            <person name="Magnuson J."/>
            <person name="Mondo S."/>
            <person name="Nolan M."/>
            <person name="Ohm R."/>
            <person name="Pangilinan J."/>
            <person name="Park H.-J.H."/>
            <person name="Ramirez L."/>
            <person name="Alfaro M."/>
            <person name="Sun H."/>
            <person name="Tritt A."/>
            <person name="Yoshinaga Y."/>
            <person name="Zwiers L.-H.L."/>
            <person name="Turgeon B.G."/>
            <person name="Goodwin S.B."/>
            <person name="Spatafora J.W."/>
            <person name="Crous P.W."/>
            <person name="Grigoriev I.V."/>
        </authorList>
    </citation>
    <scope>NUCLEOTIDE SEQUENCE [LARGE SCALE GENOMIC DNA]</scope>
    <source>
        <strain evidence="3 4">CBS 611.86</strain>
    </source>
</reference>
<evidence type="ECO:0000256" key="1">
    <source>
        <dbReference type="SAM" id="MobiDB-lite"/>
    </source>
</evidence>
<gene>
    <name evidence="3" type="ORF">BDV95DRAFT_592255</name>
</gene>
<accession>A0A7C8ID69</accession>
<comment type="caution">
    <text evidence="3">The sequence shown here is derived from an EMBL/GenBank/DDBJ whole genome shotgun (WGS) entry which is preliminary data.</text>
</comment>
<evidence type="ECO:0000313" key="4">
    <source>
        <dbReference type="Proteomes" id="UP000481861"/>
    </source>
</evidence>
<keyword evidence="2" id="KW-0472">Membrane</keyword>
<dbReference type="EMBL" id="JAADJZ010000006">
    <property type="protein sequence ID" value="KAF2874132.1"/>
    <property type="molecule type" value="Genomic_DNA"/>
</dbReference>